<dbReference type="Proteomes" id="UP001230035">
    <property type="component" value="Unassembled WGS sequence"/>
</dbReference>
<name>A0ABT6XP30_9FLAO</name>
<organism evidence="1 2">
    <name type="scientific">Flavobacterium sedimenticola</name>
    <dbReference type="NCBI Taxonomy" id="3043286"/>
    <lineage>
        <taxon>Bacteria</taxon>
        <taxon>Pseudomonadati</taxon>
        <taxon>Bacteroidota</taxon>
        <taxon>Flavobacteriia</taxon>
        <taxon>Flavobacteriales</taxon>
        <taxon>Flavobacteriaceae</taxon>
        <taxon>Flavobacterium</taxon>
    </lineage>
</organism>
<proteinExistence type="predicted"/>
<reference evidence="1 2" key="1">
    <citation type="submission" date="2023-05" db="EMBL/GenBank/DDBJ databases">
        <title>Flavobacterium sedimenti sp. nov., isolated from the sediment.</title>
        <authorList>
            <person name="Wu N."/>
        </authorList>
    </citation>
    <scope>NUCLEOTIDE SEQUENCE [LARGE SCALE GENOMIC DNA]</scope>
    <source>
        <strain evidence="1 2">YZ-48</strain>
    </source>
</reference>
<dbReference type="RefSeq" id="WP_283238520.1">
    <property type="nucleotide sequence ID" value="NZ_JASGBP010000002.1"/>
</dbReference>
<dbReference type="EMBL" id="JASGBP010000002">
    <property type="protein sequence ID" value="MDI9256835.1"/>
    <property type="molecule type" value="Genomic_DNA"/>
</dbReference>
<comment type="caution">
    <text evidence="1">The sequence shown here is derived from an EMBL/GenBank/DDBJ whole genome shotgun (WGS) entry which is preliminary data.</text>
</comment>
<sequence>MKASDLLFFISFLYLITDKAINIILTPFMINQKLQKQLELTHEQTSPLFRIMFTQTVNDPIRRHFENNICAFHIGKGYLLSVAHNLKTEAKIFKSIEERIFVTDILPYLNNPQKQFFENCFVLDAKVQKRFWNSQNPNDYQQAIDILKQINFDTRWVTFLEKKICQTHLIVQFKEPLFYQNPELTTHFDTTTHFAEPAINRHTFLIEVALVEAFYNDDIALYKIVNTPEEILNVIPSVKINFDILPDNQDNYYCLQSSPTSEVGKLLNKAQIDGFTEHFAIFPERIGGNYTLEGLRYLIKGYFRFGSSGAPYLVYHSELNEFKVNAIQSEACPIQLSINNQRDGNFQYVNAIATPLQNIQEKLEAYWNQG</sequence>
<keyword evidence="2" id="KW-1185">Reference proteome</keyword>
<evidence type="ECO:0000313" key="2">
    <source>
        <dbReference type="Proteomes" id="UP001230035"/>
    </source>
</evidence>
<accession>A0ABT6XP30</accession>
<evidence type="ECO:0000313" key="1">
    <source>
        <dbReference type="EMBL" id="MDI9256835.1"/>
    </source>
</evidence>
<protein>
    <submittedName>
        <fullName evidence="1">Uncharacterized protein</fullName>
    </submittedName>
</protein>
<gene>
    <name evidence="1" type="ORF">QHT84_05350</name>
</gene>